<dbReference type="Proteomes" id="UP000186108">
    <property type="component" value="Chromosome"/>
</dbReference>
<gene>
    <name evidence="1" type="ORF">R1CP_07965</name>
</gene>
<reference evidence="1 2" key="1">
    <citation type="submission" date="2014-07" db="EMBL/GenBank/DDBJ databases">
        <authorList>
            <person name="Zhang J.E."/>
            <person name="Yang H."/>
            <person name="Guo J."/>
            <person name="Deng Z."/>
            <person name="Luo H."/>
            <person name="Luo M."/>
            <person name="Zhao B."/>
        </authorList>
    </citation>
    <scope>NUCLEOTIDE SEQUENCE [LARGE SCALE GENOMIC DNA]</scope>
    <source>
        <strain evidence="1 2">1CP</strain>
    </source>
</reference>
<accession>A0A1B1K112</accession>
<protein>
    <submittedName>
        <fullName evidence="1">Uncharacterized protein</fullName>
    </submittedName>
</protein>
<sequence>MVDYVTHGGIYAILRVAGAGDVGAHRWRIPGSLIAGASAGSSVTRGSSPICRLGLTARSAGGELQVPRVALRAVLSPSFAGAPSCMSISVRPNPCSADEAWFSSTAPSSARWPAVEVTRGCRQGGWVVRSAAEECAEESGFRWGSGIVLAGAFLGFGHGLHDTVDVCTAASPGRLSAARARNWITHGGFLLGMPLIVTKQTIPLGVSIRGRCADDHTCPVPASSRLGIDSHRAALNPGRGGSGRIRGGAQCLSMPSRLVGARRESL</sequence>
<organism evidence="1 2">
    <name type="scientific">Rhodococcus opacus</name>
    <name type="common">Nocardia opaca</name>
    <dbReference type="NCBI Taxonomy" id="37919"/>
    <lineage>
        <taxon>Bacteria</taxon>
        <taxon>Bacillati</taxon>
        <taxon>Actinomycetota</taxon>
        <taxon>Actinomycetes</taxon>
        <taxon>Mycobacteriales</taxon>
        <taxon>Nocardiaceae</taxon>
        <taxon>Rhodococcus</taxon>
    </lineage>
</organism>
<evidence type="ECO:0000313" key="1">
    <source>
        <dbReference type="EMBL" id="ANS26314.1"/>
    </source>
</evidence>
<dbReference type="AlphaFoldDB" id="A0A1B1K112"/>
<name>A0A1B1K112_RHOOP</name>
<dbReference type="EMBL" id="CP009111">
    <property type="protein sequence ID" value="ANS26314.1"/>
    <property type="molecule type" value="Genomic_DNA"/>
</dbReference>
<evidence type="ECO:0000313" key="2">
    <source>
        <dbReference type="Proteomes" id="UP000186108"/>
    </source>
</evidence>
<proteinExistence type="predicted"/>